<keyword evidence="5" id="KW-0472">Membrane</keyword>
<evidence type="ECO:0000313" key="8">
    <source>
        <dbReference type="EMBL" id="SGY83916.1"/>
    </source>
</evidence>
<feature type="binding site" evidence="5 7">
    <location>
        <position position="257"/>
    </location>
    <ligand>
        <name>FAD</name>
        <dbReference type="ChEBI" id="CHEBI:57692"/>
    </ligand>
</feature>
<keyword evidence="4 5" id="KW-0560">Oxidoreductase</keyword>
<dbReference type="InterPro" id="IPR012256">
    <property type="entry name" value="D_lactate_DH"/>
</dbReference>
<feature type="binding site" evidence="5 7">
    <location>
        <position position="144"/>
    </location>
    <ligand>
        <name>FAD</name>
        <dbReference type="ChEBI" id="CHEBI:57692"/>
    </ligand>
</feature>
<dbReference type="InterPro" id="IPR016173">
    <property type="entry name" value="D-lactate_DH_C-sub2"/>
</dbReference>
<keyword evidence="3 5" id="KW-0274">FAD</keyword>
<evidence type="ECO:0000256" key="1">
    <source>
        <dbReference type="ARBA" id="ARBA00001974"/>
    </source>
</evidence>
<feature type="binding site" evidence="5 7">
    <location>
        <position position="137"/>
    </location>
    <ligand>
        <name>FAD</name>
        <dbReference type="ChEBI" id="CHEBI:57692"/>
    </ligand>
</feature>
<feature type="binding site" evidence="7">
    <location>
        <position position="252"/>
    </location>
    <ligand>
        <name>FAD</name>
        <dbReference type="ChEBI" id="CHEBI:57692"/>
    </ligand>
</feature>
<dbReference type="AlphaFoldDB" id="A0A090I9N8"/>
<sequence length="568" mass="63933">MENHALINEFKSLVGEKNVLTHAKETEYYRSGFRSGRGESLAIVFPATLLEQWYVIKACVEANCIIIMQAAKTGLTEGSAPSGSDYDRNVVIINVTLMKQIHLLDAGKQAICLPGASLHSLEKELKKVNRAPHSVIGSSSIGATVIGGIANNSGGALVKRGPAYTELALFSEVDKEGKLHLVNHLGLYGLGSTPEEILTNIQEGNIKPENILQDVGMASDREYEDRIRDVDSDIPSRFNADERRLYEASGCAGKLGVFAVRVDSYPVPEKEQIFYIGTDDADKLTLLRRDILSNFSNLPEMGEYMHRDIFNLAEKYGKDVFLSINYLGTGSLPKFFALKAKAENFLDRIPFMNKYLPDTALYYMSKLFPQHLPKRMLDFRDKYQHHLILKMSDAGIEEAKAYLDEHWGEDSSGGYFVCSADEGKKALLHRFAAAGAAIRYETIHRKEVAEILALDIALRRNEHDWVEQLPEEIAENMVTSLYYGHFMCHVFHQDYIFKKGTDTKKMKSMMLELLKQKGAKYPAEHNVGHLYEAESSLQEFYHKLDPTNTFNPGIGKMSKYKRNCSCCH</sequence>
<dbReference type="InterPro" id="IPR051264">
    <property type="entry name" value="FAD-oxidored/transferase_4"/>
</dbReference>
<dbReference type="GO" id="GO:0055085">
    <property type="term" value="P:transmembrane transport"/>
    <property type="evidence" value="ECO:0007669"/>
    <property type="project" value="InterPro"/>
</dbReference>
<dbReference type="PANTHER" id="PTHR43716:SF1">
    <property type="entry name" value="D-2-HYDROXYGLUTARATE DEHYDROGENASE, MITOCHONDRIAL"/>
    <property type="match status" value="1"/>
</dbReference>
<keyword evidence="5" id="KW-1003">Cell membrane</keyword>
<dbReference type="InterPro" id="IPR016166">
    <property type="entry name" value="FAD-bd_PCMH"/>
</dbReference>
<keyword evidence="5" id="KW-0997">Cell inner membrane</keyword>
<dbReference type="InterPro" id="IPR016172">
    <property type="entry name" value="D-lactate_DH_C-sub1"/>
</dbReference>
<dbReference type="EC" id="1.1.5.12" evidence="5"/>
<comment type="function">
    <text evidence="5 6">Catalyzes the oxidation of D-lactate to pyruvate.</text>
</comment>
<dbReference type="SUPFAM" id="SSF55103">
    <property type="entry name" value="FAD-linked oxidases, C-terminal domain"/>
    <property type="match status" value="1"/>
</dbReference>
<dbReference type="Pfam" id="PF01565">
    <property type="entry name" value="FAD_binding_4"/>
    <property type="match status" value="1"/>
</dbReference>
<dbReference type="GO" id="GO:0071949">
    <property type="term" value="F:FAD binding"/>
    <property type="evidence" value="ECO:0007669"/>
    <property type="project" value="InterPro"/>
</dbReference>
<name>A0A090I9N8_9GAMM</name>
<dbReference type="KEGG" id="mvs:MVIS_0625"/>
<dbReference type="Gene3D" id="3.30.465.10">
    <property type="match status" value="1"/>
</dbReference>
<evidence type="ECO:0000256" key="6">
    <source>
        <dbReference type="PIRNR" id="PIRNR000101"/>
    </source>
</evidence>
<accession>A0A090I9N8</accession>
<dbReference type="PANTHER" id="PTHR43716">
    <property type="entry name" value="D-2-HYDROXYGLUTARATE DEHYDROGENASE, MITOCHONDRIAL"/>
    <property type="match status" value="1"/>
</dbReference>
<dbReference type="OrthoDB" id="9772552at2"/>
<dbReference type="Proteomes" id="UP000183794">
    <property type="component" value="Unassembled WGS sequence"/>
</dbReference>
<dbReference type="Gene3D" id="3.30.1370.20">
    <property type="entry name" value="D-lactate dehydrogenase, cap domain, subdomain 2"/>
    <property type="match status" value="1"/>
</dbReference>
<feature type="binding site" evidence="5 7">
    <location>
        <position position="154"/>
    </location>
    <ligand>
        <name>FAD</name>
        <dbReference type="ChEBI" id="CHEBI:57692"/>
    </ligand>
</feature>
<dbReference type="Pfam" id="PF09330">
    <property type="entry name" value="Lact-deh-memb"/>
    <property type="match status" value="1"/>
</dbReference>
<dbReference type="HAMAP" id="MF_02092">
    <property type="entry name" value="DLDH_Dld"/>
    <property type="match status" value="1"/>
</dbReference>
<dbReference type="PATRIC" id="fig|80854.5.peg.655"/>
<dbReference type="InterPro" id="IPR006094">
    <property type="entry name" value="Oxid_FAD_bind_N"/>
</dbReference>
<dbReference type="STRING" id="80854.MVIS_0625"/>
<dbReference type="RefSeq" id="WP_045109071.1">
    <property type="nucleotide sequence ID" value="NZ_CAWRBC010000112.1"/>
</dbReference>
<dbReference type="Gene3D" id="3.30.70.610">
    <property type="entry name" value="D-lactate dehydrogenase, cap domain, subdomain 1"/>
    <property type="match status" value="2"/>
</dbReference>
<dbReference type="PIRSF" id="PIRSF000101">
    <property type="entry name" value="D-lactate_dh"/>
    <property type="match status" value="1"/>
</dbReference>
<dbReference type="InterPro" id="IPR015409">
    <property type="entry name" value="Lactate_DH_C"/>
</dbReference>
<dbReference type="InterPro" id="IPR016169">
    <property type="entry name" value="FAD-bd_PCMH_sub2"/>
</dbReference>
<dbReference type="GO" id="GO:0031234">
    <property type="term" value="C:extrinsic component of cytoplasmic side of plasma membrane"/>
    <property type="evidence" value="ECO:0007669"/>
    <property type="project" value="UniProtKB-UniRule"/>
</dbReference>
<evidence type="ECO:0000256" key="2">
    <source>
        <dbReference type="ARBA" id="ARBA00022630"/>
    </source>
</evidence>
<dbReference type="GO" id="GO:0048038">
    <property type="term" value="F:quinone binding"/>
    <property type="evidence" value="ECO:0007669"/>
    <property type="project" value="UniProtKB-KW"/>
</dbReference>
<feature type="binding site" evidence="5 7">
    <location>
        <begin position="70"/>
        <end position="74"/>
    </location>
    <ligand>
        <name>FAD</name>
        <dbReference type="ChEBI" id="CHEBI:57692"/>
    </ligand>
</feature>
<dbReference type="InterPro" id="IPR016164">
    <property type="entry name" value="FAD-linked_Oxase-like_C"/>
</dbReference>
<proteinExistence type="inferred from homology"/>
<gene>
    <name evidence="5" type="primary">dld</name>
    <name evidence="8" type="ORF">NVI5450_0329</name>
</gene>
<dbReference type="GO" id="GO:0006089">
    <property type="term" value="P:lactate metabolic process"/>
    <property type="evidence" value="ECO:0007669"/>
    <property type="project" value="UniProtKB-UniRule"/>
</dbReference>
<evidence type="ECO:0000256" key="5">
    <source>
        <dbReference type="HAMAP-Rule" id="MF_02092"/>
    </source>
</evidence>
<evidence type="ECO:0000256" key="7">
    <source>
        <dbReference type="PIRSR" id="PIRSR000101-1"/>
    </source>
</evidence>
<comment type="catalytic activity">
    <reaction evidence="5 6">
        <text>(R)-lactate + a quinone = a quinol + pyruvate</text>
        <dbReference type="Rhea" id="RHEA:51468"/>
        <dbReference type="ChEBI" id="CHEBI:15361"/>
        <dbReference type="ChEBI" id="CHEBI:16004"/>
        <dbReference type="ChEBI" id="CHEBI:24646"/>
        <dbReference type="ChEBI" id="CHEBI:132124"/>
        <dbReference type="EC" id="1.1.5.12"/>
    </reaction>
</comment>
<dbReference type="PROSITE" id="PS51387">
    <property type="entry name" value="FAD_PCMH"/>
    <property type="match status" value="1"/>
</dbReference>
<comment type="cofactor">
    <cofactor evidence="1 5 6 7">
        <name>FAD</name>
        <dbReference type="ChEBI" id="CHEBI:57692"/>
    </cofactor>
</comment>
<feature type="binding site" evidence="5 7">
    <location>
        <begin position="78"/>
        <end position="79"/>
    </location>
    <ligand>
        <name>FAD</name>
        <dbReference type="ChEBI" id="CHEBI:57692"/>
    </ligand>
</feature>
<evidence type="ECO:0000256" key="3">
    <source>
        <dbReference type="ARBA" id="ARBA00022827"/>
    </source>
</evidence>
<dbReference type="HOGENOM" id="CLU_034094_0_0_6"/>
<comment type="subcellular location">
    <subcellularLocation>
        <location evidence="5">Cell inner membrane</location>
        <topology evidence="5">Peripheral membrane protein</topology>
        <orientation evidence="5">Cytoplasmic side</orientation>
    </subcellularLocation>
</comment>
<organism evidence="8 9">
    <name type="scientific">Moritella viscosa</name>
    <dbReference type="NCBI Taxonomy" id="80854"/>
    <lineage>
        <taxon>Bacteria</taxon>
        <taxon>Pseudomonadati</taxon>
        <taxon>Pseudomonadota</taxon>
        <taxon>Gammaproteobacteria</taxon>
        <taxon>Alteromonadales</taxon>
        <taxon>Moritellaceae</taxon>
        <taxon>Moritella</taxon>
    </lineage>
</organism>
<dbReference type="GO" id="GO:0004458">
    <property type="term" value="F:D-lactate dehydrogenase (cytochrome) activity"/>
    <property type="evidence" value="ECO:0007669"/>
    <property type="project" value="UniProtKB-UniRule"/>
</dbReference>
<dbReference type="GO" id="GO:0022904">
    <property type="term" value="P:respiratory electron transport chain"/>
    <property type="evidence" value="ECO:0007669"/>
    <property type="project" value="InterPro"/>
</dbReference>
<protein>
    <recommendedName>
        <fullName evidence="5">Quinone-dependent D-lactate dehydrogenase</fullName>
        <ecNumber evidence="5">1.1.5.12</ecNumber>
    </recommendedName>
    <alternativeName>
        <fullName evidence="5">D-lactate dehydrogenase</fullName>
        <shortName evidence="5">D-LDH</shortName>
    </alternativeName>
</protein>
<dbReference type="InterPro" id="IPR036318">
    <property type="entry name" value="FAD-bd_PCMH-like_sf"/>
</dbReference>
<evidence type="ECO:0000313" key="9">
    <source>
        <dbReference type="Proteomes" id="UP000183794"/>
    </source>
</evidence>
<keyword evidence="2 5" id="KW-0285">Flavoprotein</keyword>
<reference evidence="8 9" key="1">
    <citation type="submission" date="2016-11" db="EMBL/GenBank/DDBJ databases">
        <authorList>
            <person name="Jaros S."/>
            <person name="Januszkiewicz K."/>
            <person name="Wedrychowicz H."/>
        </authorList>
    </citation>
    <scope>NUCLEOTIDE SEQUENCE [LARGE SCALE GENOMIC DNA]</scope>
    <source>
        <strain evidence="8">NVI 5450</strain>
    </source>
</reference>
<dbReference type="SUPFAM" id="SSF56176">
    <property type="entry name" value="FAD-binding/transporter-associated domain-like"/>
    <property type="match status" value="1"/>
</dbReference>
<dbReference type="InterPro" id="IPR016167">
    <property type="entry name" value="FAD-bd_PCMH_sub1"/>
</dbReference>
<dbReference type="EMBL" id="FPLD01000008">
    <property type="protein sequence ID" value="SGY83916.1"/>
    <property type="molecule type" value="Genomic_DNA"/>
</dbReference>
<evidence type="ECO:0000256" key="4">
    <source>
        <dbReference type="ARBA" id="ARBA00023002"/>
    </source>
</evidence>
<dbReference type="NCBIfam" id="NF008387">
    <property type="entry name" value="PRK11183.1"/>
    <property type="match status" value="1"/>
</dbReference>
<comment type="similarity">
    <text evidence="5">Belongs to the quinone-dependent D-lactate dehydrogenase family.</text>
</comment>
<dbReference type="Gene3D" id="3.30.43.10">
    <property type="entry name" value="Uridine Diphospho-n-acetylenolpyruvylglucosamine Reductase, domain 2"/>
    <property type="match status" value="1"/>
</dbReference>
<dbReference type="GO" id="GO:0102029">
    <property type="term" value="F:D-lactate dehydrogenase (quinone) activity"/>
    <property type="evidence" value="ECO:0007669"/>
    <property type="project" value="UniProtKB-EC"/>
</dbReference>
<keyword evidence="5 6" id="KW-0874">Quinone</keyword>